<gene>
    <name evidence="2" type="primary">cas5</name>
    <name evidence="2" type="ORF">K6T79_20440</name>
</gene>
<proteinExistence type="predicted"/>
<dbReference type="Proteomes" id="UP001299596">
    <property type="component" value="Unassembled WGS sequence"/>
</dbReference>
<evidence type="ECO:0000313" key="2">
    <source>
        <dbReference type="EMBL" id="MEB3023397.1"/>
    </source>
</evidence>
<dbReference type="InterPro" id="IPR021124">
    <property type="entry name" value="CRISPR-assoc_prot_Cas5"/>
</dbReference>
<dbReference type="CDD" id="cd09756">
    <property type="entry name" value="Cas5_I-E"/>
    <property type="match status" value="1"/>
</dbReference>
<dbReference type="EMBL" id="JAYJJR010000016">
    <property type="protein sequence ID" value="MEB3023397.1"/>
    <property type="molecule type" value="Genomic_DNA"/>
</dbReference>
<reference evidence="2 3" key="1">
    <citation type="submission" date="2023-12" db="EMBL/GenBank/DDBJ databases">
        <title>Description of new species of Mycobacterium terrae complex isolated from sewage at the Sao Paulo Zoological Park Foundation in Brazil.</title>
        <authorList>
            <person name="Romagnoli C.L."/>
            <person name="Conceicao E.C."/>
            <person name="Machado E."/>
            <person name="Barreto L.B.P.F."/>
            <person name="Sharma A."/>
            <person name="Silva N.M."/>
            <person name="Marques L.E."/>
            <person name="Juliana M.A."/>
            <person name="Lourenco M.C.S."/>
            <person name="Digiampietri L.A."/>
            <person name="Suffys P.N."/>
            <person name="Viana-Niero C."/>
        </authorList>
    </citation>
    <scope>NUCLEOTIDE SEQUENCE [LARGE SCALE GENOMIC DNA]</scope>
    <source>
        <strain evidence="2 3">MYC098</strain>
    </source>
</reference>
<protein>
    <submittedName>
        <fullName evidence="2">CRISPR-associated protein Cas5</fullName>
    </submittedName>
</protein>
<dbReference type="InterPro" id="IPR013422">
    <property type="entry name" value="CRISPR-assoc_prot_Cas5_N"/>
</dbReference>
<evidence type="ECO:0000256" key="1">
    <source>
        <dbReference type="ARBA" id="ARBA00023118"/>
    </source>
</evidence>
<sequence length="274" mass="29451">MPTVLIRLEGPMQAWGLSGRGTNSAHRATQPRPTKSGVIGLVANALGRDWADDITDLASLRFGVRVDRPGELESDYHTTGTGDFPLLPGDIYAHPGWARKAKTYSPGEPFSAPYVAPADVDYDANGVLTAKPGLTVITRDWYLADASFLAALCGDHAITGPIADALAAPARTLYLGRRAYLPSQPLLAGHHDAALSEALTCAPAAERTKQESLDAWIEPEKPSGAVQTIHDQPISYNGPTSRGARLEQHTRIPVAVELDRFYSPDRELNPEVTP</sequence>
<accession>A0ABU5XNQ6</accession>
<dbReference type="Gene3D" id="3.30.70.2660">
    <property type="match status" value="1"/>
</dbReference>
<evidence type="ECO:0000313" key="3">
    <source>
        <dbReference type="Proteomes" id="UP001299596"/>
    </source>
</evidence>
<dbReference type="NCBIfam" id="TIGR02593">
    <property type="entry name" value="CRISPR_cas5"/>
    <property type="match status" value="1"/>
</dbReference>
<comment type="caution">
    <text evidence="2">The sequence shown here is derived from an EMBL/GenBank/DDBJ whole genome shotgun (WGS) entry which is preliminary data.</text>
</comment>
<organism evidence="2 3">
    <name type="scientific">[Mycobacterium] crassicus</name>
    <dbReference type="NCBI Taxonomy" id="2872309"/>
    <lineage>
        <taxon>Bacteria</taxon>
        <taxon>Bacillati</taxon>
        <taxon>Actinomycetota</taxon>
        <taxon>Actinomycetes</taxon>
        <taxon>Mycobacteriales</taxon>
        <taxon>Mycobacteriaceae</taxon>
        <taxon>Mycolicibacter</taxon>
    </lineage>
</organism>
<keyword evidence="3" id="KW-1185">Reference proteome</keyword>
<keyword evidence="1" id="KW-0051">Antiviral defense</keyword>
<dbReference type="RefSeq" id="WP_329780396.1">
    <property type="nucleotide sequence ID" value="NZ_JAYJJR010000016.1"/>
</dbReference>
<dbReference type="Pfam" id="PF09704">
    <property type="entry name" value="Cas_Cas5d"/>
    <property type="match status" value="1"/>
</dbReference>
<name>A0ABU5XNQ6_9MYCO</name>